<proteinExistence type="predicted"/>
<protein>
    <submittedName>
        <fullName evidence="1">Uncharacterized protein</fullName>
    </submittedName>
</protein>
<dbReference type="AlphaFoldDB" id="A0A9D1FQG4"/>
<sequence length="134" mass="15510">MKWIVFIIYQTSTKCKFQRSFKMKEFSYHPSKKKRKEMKYSIIYGILFPFFQVHKIQNAASLSFLLHFAGKEAKILLVFSHNADSVKNAKKSFANGGQIAYSKEEIKTEHGFDKGVKAFLPFSRRGVALAPFFI</sequence>
<dbReference type="EMBL" id="DVJM01000013">
    <property type="protein sequence ID" value="HIS77862.1"/>
    <property type="molecule type" value="Genomic_DNA"/>
</dbReference>
<reference evidence="1" key="2">
    <citation type="journal article" date="2021" name="PeerJ">
        <title>Extensive microbial diversity within the chicken gut microbiome revealed by metagenomics and culture.</title>
        <authorList>
            <person name="Gilroy R."/>
            <person name="Ravi A."/>
            <person name="Getino M."/>
            <person name="Pursley I."/>
            <person name="Horton D.L."/>
            <person name="Alikhan N.F."/>
            <person name="Baker D."/>
            <person name="Gharbi K."/>
            <person name="Hall N."/>
            <person name="Watson M."/>
            <person name="Adriaenssens E.M."/>
            <person name="Foster-Nyarko E."/>
            <person name="Jarju S."/>
            <person name="Secka A."/>
            <person name="Antonio M."/>
            <person name="Oren A."/>
            <person name="Chaudhuri R.R."/>
            <person name="La Ragione R."/>
            <person name="Hildebrand F."/>
            <person name="Pallen M.J."/>
        </authorList>
    </citation>
    <scope>NUCLEOTIDE SEQUENCE</scope>
    <source>
        <strain evidence="1">6086</strain>
    </source>
</reference>
<name>A0A9D1FQG4_9FIRM</name>
<evidence type="ECO:0000313" key="2">
    <source>
        <dbReference type="Proteomes" id="UP000824141"/>
    </source>
</evidence>
<comment type="caution">
    <text evidence="1">The sequence shown here is derived from an EMBL/GenBank/DDBJ whole genome shotgun (WGS) entry which is preliminary data.</text>
</comment>
<dbReference type="Proteomes" id="UP000824141">
    <property type="component" value="Unassembled WGS sequence"/>
</dbReference>
<reference evidence="1" key="1">
    <citation type="submission" date="2020-10" db="EMBL/GenBank/DDBJ databases">
        <authorList>
            <person name="Gilroy R."/>
        </authorList>
    </citation>
    <scope>NUCLEOTIDE SEQUENCE</scope>
    <source>
        <strain evidence="1">6086</strain>
    </source>
</reference>
<accession>A0A9D1FQG4</accession>
<gene>
    <name evidence="1" type="ORF">IAD03_00685</name>
</gene>
<evidence type="ECO:0000313" key="1">
    <source>
        <dbReference type="EMBL" id="HIS77862.1"/>
    </source>
</evidence>
<organism evidence="1 2">
    <name type="scientific">Candidatus Caccousia stercoris</name>
    <dbReference type="NCBI Taxonomy" id="2840723"/>
    <lineage>
        <taxon>Bacteria</taxon>
        <taxon>Bacillati</taxon>
        <taxon>Bacillota</taxon>
        <taxon>Clostridia</taxon>
        <taxon>Eubacteriales</taxon>
        <taxon>Oscillospiraceae</taxon>
        <taxon>Oscillospiraceae incertae sedis</taxon>
        <taxon>Candidatus Caccousia</taxon>
    </lineage>
</organism>